<gene>
    <name evidence="1" type="ordered locus">Deba_0302</name>
</gene>
<accession>E1QDP2</accession>
<organism evidence="1 2">
    <name type="scientific">Desulfarculus baarsii (strain ATCC 33931 / DSM 2075 / LMG 7858 / VKM B-1802 / 2st14)</name>
    <dbReference type="NCBI Taxonomy" id="644282"/>
    <lineage>
        <taxon>Bacteria</taxon>
        <taxon>Pseudomonadati</taxon>
        <taxon>Thermodesulfobacteriota</taxon>
        <taxon>Desulfarculia</taxon>
        <taxon>Desulfarculales</taxon>
        <taxon>Desulfarculaceae</taxon>
        <taxon>Desulfarculus</taxon>
    </lineage>
</organism>
<sequence length="64" mass="6716">MAKPICKVDKRHGVPAVLGALVSLTGGNDVYYTATISDGKRTVRESAATAAQAEAKAWAAWKRG</sequence>
<evidence type="ECO:0000313" key="2">
    <source>
        <dbReference type="Proteomes" id="UP000009047"/>
    </source>
</evidence>
<dbReference type="EMBL" id="CP002085">
    <property type="protein sequence ID" value="ADK83678.1"/>
    <property type="molecule type" value="Genomic_DNA"/>
</dbReference>
<dbReference type="HOGENOM" id="CLU_2860364_0_0_7"/>
<dbReference type="KEGG" id="dbr:Deba_0302"/>
<proteinExistence type="predicted"/>
<dbReference type="Proteomes" id="UP000009047">
    <property type="component" value="Chromosome"/>
</dbReference>
<keyword evidence="2" id="KW-1185">Reference proteome</keyword>
<evidence type="ECO:0000313" key="1">
    <source>
        <dbReference type="EMBL" id="ADK83678.1"/>
    </source>
</evidence>
<dbReference type="RefSeq" id="WP_013257134.1">
    <property type="nucleotide sequence ID" value="NC_014365.1"/>
</dbReference>
<reference evidence="1 2" key="1">
    <citation type="journal article" date="2010" name="Stand. Genomic Sci.">
        <title>Complete genome sequence of Desulfarculus baarsii type strain (2st14).</title>
        <authorList>
            <person name="Sun H."/>
            <person name="Spring S."/>
            <person name="Lapidus A."/>
            <person name="Davenport K."/>
            <person name="Del Rio T.G."/>
            <person name="Tice H."/>
            <person name="Nolan M."/>
            <person name="Copeland A."/>
            <person name="Cheng J.F."/>
            <person name="Lucas S."/>
            <person name="Tapia R."/>
            <person name="Goodwin L."/>
            <person name="Pitluck S."/>
            <person name="Ivanova N."/>
            <person name="Pagani I."/>
            <person name="Mavromatis K."/>
            <person name="Ovchinnikova G."/>
            <person name="Pati A."/>
            <person name="Chen A."/>
            <person name="Palaniappan K."/>
            <person name="Hauser L."/>
            <person name="Chang Y.J."/>
            <person name="Jeffries C.D."/>
            <person name="Detter J.C."/>
            <person name="Han C."/>
            <person name="Rohde M."/>
            <person name="Brambilla E."/>
            <person name="Goker M."/>
            <person name="Woyke T."/>
            <person name="Bristow J."/>
            <person name="Eisen J.A."/>
            <person name="Markowitz V."/>
            <person name="Hugenholtz P."/>
            <person name="Kyrpides N.C."/>
            <person name="Klenk H.P."/>
            <person name="Land M."/>
        </authorList>
    </citation>
    <scope>NUCLEOTIDE SEQUENCE [LARGE SCALE GENOMIC DNA]</scope>
    <source>
        <strain evidence="2">ATCC 33931 / DSM 2075 / LMG 7858 / VKM B-1802 / 2st14</strain>
    </source>
</reference>
<name>E1QDP2_DESB2</name>
<dbReference type="AlphaFoldDB" id="E1QDP2"/>
<protein>
    <submittedName>
        <fullName evidence="1">Uncharacterized protein</fullName>
    </submittedName>
</protein>